<evidence type="ECO:0000313" key="7">
    <source>
        <dbReference type="Ensembl" id="ENSSSCP00050047029.1"/>
    </source>
</evidence>
<dbReference type="PANTHER" id="PTHR37344:SF1">
    <property type="entry name" value="SMALL INTEGRAL MEMBRANE PROTEIN 5"/>
    <property type="match status" value="1"/>
</dbReference>
<organism evidence="7 8">
    <name type="scientific">Sus scrofa</name>
    <name type="common">Pig</name>
    <dbReference type="NCBI Taxonomy" id="9823"/>
    <lineage>
        <taxon>Eukaryota</taxon>
        <taxon>Metazoa</taxon>
        <taxon>Chordata</taxon>
        <taxon>Craniata</taxon>
        <taxon>Vertebrata</taxon>
        <taxon>Euteleostomi</taxon>
        <taxon>Mammalia</taxon>
        <taxon>Eutheria</taxon>
        <taxon>Laurasiatheria</taxon>
        <taxon>Artiodactyla</taxon>
        <taxon>Suina</taxon>
        <taxon>Suidae</taxon>
        <taxon>Sus</taxon>
    </lineage>
</organism>
<feature type="compositionally biased region" description="Polar residues" evidence="5">
    <location>
        <begin position="27"/>
        <end position="41"/>
    </location>
</feature>
<keyword evidence="3 6" id="KW-1133">Transmembrane helix</keyword>
<evidence type="ECO:0008006" key="9">
    <source>
        <dbReference type="Google" id="ProtNLM"/>
    </source>
</evidence>
<feature type="region of interest" description="Disordered" evidence="5">
    <location>
        <begin position="51"/>
        <end position="70"/>
    </location>
</feature>
<dbReference type="InterPro" id="IPR047133">
    <property type="entry name" value="SMIM5"/>
</dbReference>
<feature type="transmembrane region" description="Helical" evidence="6">
    <location>
        <begin position="101"/>
        <end position="122"/>
    </location>
</feature>
<dbReference type="GO" id="GO:0016020">
    <property type="term" value="C:membrane"/>
    <property type="evidence" value="ECO:0007669"/>
    <property type="project" value="UniProtKB-SubCell"/>
</dbReference>
<evidence type="ECO:0000256" key="3">
    <source>
        <dbReference type="ARBA" id="ARBA00022989"/>
    </source>
</evidence>
<reference evidence="7" key="1">
    <citation type="submission" date="2025-08" db="UniProtKB">
        <authorList>
            <consortium name="Ensembl"/>
        </authorList>
    </citation>
    <scope>IDENTIFICATION</scope>
</reference>
<dbReference type="AlphaFoldDB" id="A0A8D1TRJ4"/>
<dbReference type="Ensembl" id="ENSSSCT00050106534.1">
    <property type="protein sequence ID" value="ENSSSCP00050047029.1"/>
    <property type="gene ID" value="ENSSSCG00050077408.1"/>
</dbReference>
<evidence type="ECO:0000256" key="5">
    <source>
        <dbReference type="SAM" id="MobiDB-lite"/>
    </source>
</evidence>
<evidence type="ECO:0000256" key="4">
    <source>
        <dbReference type="ARBA" id="ARBA00023136"/>
    </source>
</evidence>
<accession>A0A8D1TRJ4</accession>
<comment type="subcellular location">
    <subcellularLocation>
        <location evidence="1">Membrane</location>
        <topology evidence="1">Single-pass membrane protein</topology>
    </subcellularLocation>
</comment>
<sequence length="152" mass="17276">MQKSNRRQRPSDSSASQKQEAGGQARMSPTLSWGDSDQTGAVTWWRRGRRRCQKGPKWPQEEPGRDPHGMTAADFVQEMHSVWERLLLKLQRLPQAEPVEIATFSVLVIFAATVVLLLLVAICYCCVQCCCPDRRGRKVQVRPMTPLQGTRR</sequence>
<dbReference type="InterPro" id="IPR031671">
    <property type="entry name" value="SMIM5/18/22"/>
</dbReference>
<evidence type="ECO:0000256" key="2">
    <source>
        <dbReference type="ARBA" id="ARBA00022692"/>
    </source>
</evidence>
<proteinExistence type="predicted"/>
<keyword evidence="2 6" id="KW-0812">Transmembrane</keyword>
<feature type="compositionally biased region" description="Basic and acidic residues" evidence="5">
    <location>
        <begin position="59"/>
        <end position="68"/>
    </location>
</feature>
<dbReference type="Proteomes" id="UP000694571">
    <property type="component" value="Unplaced"/>
</dbReference>
<name>A0A8D1TRJ4_PIG</name>
<dbReference type="PANTHER" id="PTHR37344">
    <property type="entry name" value="SMALL INTEGRAL MEMBRANE PROTEIN 5"/>
    <property type="match status" value="1"/>
</dbReference>
<dbReference type="Pfam" id="PF15831">
    <property type="entry name" value="SMIM5_18_22"/>
    <property type="match status" value="1"/>
</dbReference>
<evidence type="ECO:0000256" key="1">
    <source>
        <dbReference type="ARBA" id="ARBA00004167"/>
    </source>
</evidence>
<dbReference type="CDD" id="cd20254">
    <property type="entry name" value="CASIMO1_SMIM5"/>
    <property type="match status" value="1"/>
</dbReference>
<protein>
    <recommendedName>
        <fullName evidence="9">Small integral membrane protein 5</fullName>
    </recommendedName>
</protein>
<evidence type="ECO:0000256" key="6">
    <source>
        <dbReference type="SAM" id="Phobius"/>
    </source>
</evidence>
<keyword evidence="4 6" id="KW-0472">Membrane</keyword>
<feature type="region of interest" description="Disordered" evidence="5">
    <location>
        <begin position="1"/>
        <end position="41"/>
    </location>
</feature>
<evidence type="ECO:0000313" key="8">
    <source>
        <dbReference type="Proteomes" id="UP000694571"/>
    </source>
</evidence>